<dbReference type="SUPFAM" id="SSF52833">
    <property type="entry name" value="Thioredoxin-like"/>
    <property type="match status" value="1"/>
</dbReference>
<evidence type="ECO:0000256" key="14">
    <source>
        <dbReference type="SAM" id="SignalP"/>
    </source>
</evidence>
<dbReference type="OrthoDB" id="7869097at2759"/>
<feature type="region of interest" description="Disordered" evidence="12">
    <location>
        <begin position="218"/>
        <end position="241"/>
    </location>
</feature>
<dbReference type="PROSITE" id="PS51257">
    <property type="entry name" value="PROKAR_LIPOPROTEIN"/>
    <property type="match status" value="1"/>
</dbReference>
<evidence type="ECO:0000256" key="11">
    <source>
        <dbReference type="ARBA" id="ARBA00023284"/>
    </source>
</evidence>
<dbReference type="Pfam" id="PF00085">
    <property type="entry name" value="Thioredoxin"/>
    <property type="match status" value="1"/>
</dbReference>
<name>A0A3M7R5T6_BRAPC</name>
<sequence>MKFLTLLASLVLVGACFAKLIEINEENWEHLLSKDEWMVEFFAPWCPACNRFESTWNEFSQKSAQLNIKVGAADVNANPVLSGLFSVTSLPTIYHVKDGQYRIYNSNRDLNSLVKFVSSQEWKSVDPSSSWLAPNSFLIKALSLLFKLTIYFKDIYTTLTETYGYPVWVVLTIFVVVTISLGLILGVLFIILIDFICPPKRASDEEIKEINDDDVVYDEKDANKEASSEKDSKTKENKKDN</sequence>
<keyword evidence="4 13" id="KW-0812">Transmembrane</keyword>
<evidence type="ECO:0000313" key="17">
    <source>
        <dbReference type="Proteomes" id="UP000276133"/>
    </source>
</evidence>
<dbReference type="InterPro" id="IPR036249">
    <property type="entry name" value="Thioredoxin-like_sf"/>
</dbReference>
<feature type="signal peptide" evidence="14">
    <location>
        <begin position="1"/>
        <end position="18"/>
    </location>
</feature>
<evidence type="ECO:0000256" key="6">
    <source>
        <dbReference type="ARBA" id="ARBA00022824"/>
    </source>
</evidence>
<protein>
    <submittedName>
        <fullName evidence="16">Thioredoxin-related transmembrane 1 isoform X2</fullName>
    </submittedName>
</protein>
<proteinExistence type="predicted"/>
<evidence type="ECO:0000256" key="7">
    <source>
        <dbReference type="ARBA" id="ARBA00022982"/>
    </source>
</evidence>
<dbReference type="AlphaFoldDB" id="A0A3M7R5T6"/>
<feature type="domain" description="Thioredoxin" evidence="15">
    <location>
        <begin position="1"/>
        <end position="122"/>
    </location>
</feature>
<gene>
    <name evidence="16" type="ORF">BpHYR1_049641</name>
</gene>
<evidence type="ECO:0000256" key="10">
    <source>
        <dbReference type="ARBA" id="ARBA00023157"/>
    </source>
</evidence>
<reference evidence="16 17" key="1">
    <citation type="journal article" date="2018" name="Sci. Rep.">
        <title>Genomic signatures of local adaptation to the degree of environmental predictability in rotifers.</title>
        <authorList>
            <person name="Franch-Gras L."/>
            <person name="Hahn C."/>
            <person name="Garcia-Roger E.M."/>
            <person name="Carmona M.J."/>
            <person name="Serra M."/>
            <person name="Gomez A."/>
        </authorList>
    </citation>
    <scope>NUCLEOTIDE SEQUENCE [LARGE SCALE GENOMIC DNA]</scope>
    <source>
        <strain evidence="16">HYR1</strain>
    </source>
</reference>
<dbReference type="InterPro" id="IPR052454">
    <property type="entry name" value="TMX_domain-containing"/>
</dbReference>
<evidence type="ECO:0000256" key="12">
    <source>
        <dbReference type="SAM" id="MobiDB-lite"/>
    </source>
</evidence>
<dbReference type="Gene3D" id="3.40.30.10">
    <property type="entry name" value="Glutaredoxin"/>
    <property type="match status" value="1"/>
</dbReference>
<keyword evidence="7" id="KW-0249">Electron transport</keyword>
<keyword evidence="11" id="KW-0676">Redox-active center</keyword>
<organism evidence="16 17">
    <name type="scientific">Brachionus plicatilis</name>
    <name type="common">Marine rotifer</name>
    <name type="synonym">Brachionus muelleri</name>
    <dbReference type="NCBI Taxonomy" id="10195"/>
    <lineage>
        <taxon>Eukaryota</taxon>
        <taxon>Metazoa</taxon>
        <taxon>Spiralia</taxon>
        <taxon>Gnathifera</taxon>
        <taxon>Rotifera</taxon>
        <taxon>Eurotatoria</taxon>
        <taxon>Monogononta</taxon>
        <taxon>Pseudotrocha</taxon>
        <taxon>Ploima</taxon>
        <taxon>Brachionidae</taxon>
        <taxon>Brachionus</taxon>
    </lineage>
</organism>
<evidence type="ECO:0000256" key="1">
    <source>
        <dbReference type="ARBA" id="ARBA00004115"/>
    </source>
</evidence>
<dbReference type="InterPro" id="IPR013766">
    <property type="entry name" value="Thioredoxin_domain"/>
</dbReference>
<evidence type="ECO:0000256" key="5">
    <source>
        <dbReference type="ARBA" id="ARBA00022729"/>
    </source>
</evidence>
<evidence type="ECO:0000256" key="8">
    <source>
        <dbReference type="ARBA" id="ARBA00022989"/>
    </source>
</evidence>
<keyword evidence="10" id="KW-1015">Disulfide bond</keyword>
<feature type="transmembrane region" description="Helical" evidence="13">
    <location>
        <begin position="165"/>
        <end position="193"/>
    </location>
</feature>
<dbReference type="GO" id="GO:0005789">
    <property type="term" value="C:endoplasmic reticulum membrane"/>
    <property type="evidence" value="ECO:0007669"/>
    <property type="project" value="UniProtKB-SubCell"/>
</dbReference>
<comment type="subcellular location">
    <subcellularLocation>
        <location evidence="1">Endoplasmic reticulum membrane</location>
        <topology evidence="1">Single-pass type I membrane protein</topology>
    </subcellularLocation>
</comment>
<dbReference type="STRING" id="10195.A0A3M7R5T6"/>
<dbReference type="PROSITE" id="PS51352">
    <property type="entry name" value="THIOREDOXIN_2"/>
    <property type="match status" value="1"/>
</dbReference>
<dbReference type="EMBL" id="REGN01004174">
    <property type="protein sequence ID" value="RNA18761.1"/>
    <property type="molecule type" value="Genomic_DNA"/>
</dbReference>
<evidence type="ECO:0000256" key="3">
    <source>
        <dbReference type="ARBA" id="ARBA00022553"/>
    </source>
</evidence>
<accession>A0A3M7R5T6</accession>
<keyword evidence="17" id="KW-1185">Reference proteome</keyword>
<evidence type="ECO:0000256" key="9">
    <source>
        <dbReference type="ARBA" id="ARBA00023136"/>
    </source>
</evidence>
<feature type="chain" id="PRO_5018050968" evidence="14">
    <location>
        <begin position="19"/>
        <end position="241"/>
    </location>
</feature>
<keyword evidence="3" id="KW-0597">Phosphoprotein</keyword>
<evidence type="ECO:0000256" key="4">
    <source>
        <dbReference type="ARBA" id="ARBA00022692"/>
    </source>
</evidence>
<dbReference type="PANTHER" id="PTHR46107:SF3">
    <property type="entry name" value="THIOREDOXIN DOMAIN-CONTAINING PROTEIN"/>
    <property type="match status" value="1"/>
</dbReference>
<dbReference type="Proteomes" id="UP000276133">
    <property type="component" value="Unassembled WGS sequence"/>
</dbReference>
<keyword evidence="5 14" id="KW-0732">Signal</keyword>
<keyword evidence="2" id="KW-0813">Transport</keyword>
<dbReference type="PROSITE" id="PS00194">
    <property type="entry name" value="THIOREDOXIN_1"/>
    <property type="match status" value="1"/>
</dbReference>
<dbReference type="PANTHER" id="PTHR46107">
    <property type="entry name" value="DUMPY: SHORTER THAN WILD-TYPE"/>
    <property type="match status" value="1"/>
</dbReference>
<dbReference type="InterPro" id="IPR017937">
    <property type="entry name" value="Thioredoxin_CS"/>
</dbReference>
<dbReference type="GO" id="GO:0015036">
    <property type="term" value="F:disulfide oxidoreductase activity"/>
    <property type="evidence" value="ECO:0007669"/>
    <property type="project" value="TreeGrafter"/>
</dbReference>
<evidence type="ECO:0000256" key="2">
    <source>
        <dbReference type="ARBA" id="ARBA00022448"/>
    </source>
</evidence>
<keyword evidence="8 13" id="KW-1133">Transmembrane helix</keyword>
<keyword evidence="9 13" id="KW-0472">Membrane</keyword>
<evidence type="ECO:0000256" key="13">
    <source>
        <dbReference type="SAM" id="Phobius"/>
    </source>
</evidence>
<evidence type="ECO:0000259" key="15">
    <source>
        <dbReference type="PROSITE" id="PS51352"/>
    </source>
</evidence>
<comment type="caution">
    <text evidence="16">The sequence shown here is derived from an EMBL/GenBank/DDBJ whole genome shotgun (WGS) entry which is preliminary data.</text>
</comment>
<evidence type="ECO:0000313" key="16">
    <source>
        <dbReference type="EMBL" id="RNA18761.1"/>
    </source>
</evidence>
<keyword evidence="6" id="KW-0256">Endoplasmic reticulum</keyword>